<dbReference type="KEGG" id="ccp:ChcroMp22"/>
<sequence>MRTLIHSLNTKLLINNSLFYFYSIEIAYRFFYIIISFVFCLIICFWYVQIWLLIETYPFLQFSNKKFIATQTTDLIDAVWIITFSTSFLFVYPFFVYQIILFSKNSWYEYQMYFIIKLFCYSSILYVISLLFCYYYLLPILLGFLSQWEIKQTESILNIEIEFRILNYVQWILTFRYVFSFLFYIVTFFICFFSFLLNSMIKYNLLKFHRKIFIFLNTLFFFLITPSDFYLQLFVILYSFIFYEIIFLFLCYKCNITYLEIN</sequence>
<feature type="transmembrane region" description="Helical" evidence="5">
    <location>
        <begin position="208"/>
        <end position="224"/>
    </location>
</feature>
<evidence type="ECO:0000256" key="4">
    <source>
        <dbReference type="ARBA" id="ARBA00023136"/>
    </source>
</evidence>
<reference evidence="6" key="1">
    <citation type="journal article" date="1995" name="J. Mol. Biol.">
        <title>Complete sequence of the mitochondrial DNA of the rhodophyte Chondrus crispus (Gigartinales). Gene content and genome organization.</title>
        <authorList>
            <person name="Leblanc C."/>
            <person name="Boyen C."/>
            <person name="Richard O."/>
            <person name="Bonnard G."/>
            <person name="Grienenberger J.M."/>
            <person name="Kloareg B."/>
        </authorList>
    </citation>
    <scope>NUCLEOTIDE SEQUENCE</scope>
    <source>
        <tissue evidence="6">Apices</tissue>
    </source>
</reference>
<evidence type="ECO:0000256" key="3">
    <source>
        <dbReference type="ARBA" id="ARBA00022989"/>
    </source>
</evidence>
<dbReference type="PRINTS" id="PR01840">
    <property type="entry name" value="TATCFAMILY"/>
</dbReference>
<organism evidence="6">
    <name type="scientific">Chondrus crispus</name>
    <name type="common">Carrageen Irish moss</name>
    <name type="synonym">Polymorpha crispa</name>
    <dbReference type="NCBI Taxonomy" id="2769"/>
    <lineage>
        <taxon>Eukaryota</taxon>
        <taxon>Rhodophyta</taxon>
        <taxon>Florideophyceae</taxon>
        <taxon>Rhodymeniophycidae</taxon>
        <taxon>Gigartinales</taxon>
        <taxon>Gigartinaceae</taxon>
        <taxon>Chondrus</taxon>
    </lineage>
</organism>
<feature type="transmembrane region" description="Helical" evidence="5">
    <location>
        <begin position="78"/>
        <end position="102"/>
    </location>
</feature>
<evidence type="ECO:0000313" key="6">
    <source>
        <dbReference type="EMBL" id="CAA87594.2"/>
    </source>
</evidence>
<protein>
    <submittedName>
        <fullName evidence="6">Orf262 protein</fullName>
    </submittedName>
</protein>
<feature type="transmembrane region" description="Helical" evidence="5">
    <location>
        <begin position="177"/>
        <end position="196"/>
    </location>
</feature>
<gene>
    <name evidence="6" type="primary">orf262</name>
</gene>
<keyword evidence="4 5" id="KW-0472">Membrane</keyword>
<proteinExistence type="predicted"/>
<feature type="transmembrane region" description="Helical" evidence="5">
    <location>
        <begin position="30"/>
        <end position="54"/>
    </location>
</feature>
<dbReference type="PIR" id="S59078">
    <property type="entry name" value="S59078"/>
</dbReference>
<feature type="transmembrane region" description="Helical" evidence="5">
    <location>
        <begin position="114"/>
        <end position="137"/>
    </location>
</feature>
<keyword evidence="6" id="KW-0496">Mitochondrion</keyword>
<evidence type="ECO:0000256" key="5">
    <source>
        <dbReference type="SAM" id="Phobius"/>
    </source>
</evidence>
<feature type="transmembrane region" description="Helical" evidence="5">
    <location>
        <begin position="230"/>
        <end position="252"/>
    </location>
</feature>
<name>Q36327_CHOCR</name>
<geneLocation type="mitochondrion" evidence="6"/>
<dbReference type="Pfam" id="PF00902">
    <property type="entry name" value="TatC"/>
    <property type="match status" value="1"/>
</dbReference>
<comment type="subcellular location">
    <subcellularLocation>
        <location evidence="1">Membrane</location>
        <topology evidence="1">Multi-pass membrane protein</topology>
    </subcellularLocation>
</comment>
<keyword evidence="3 5" id="KW-1133">Transmembrane helix</keyword>
<keyword evidence="2 5" id="KW-0812">Transmembrane</keyword>
<accession>Q36327</accession>
<evidence type="ECO:0000256" key="1">
    <source>
        <dbReference type="ARBA" id="ARBA00004141"/>
    </source>
</evidence>
<dbReference type="GO" id="GO:0016020">
    <property type="term" value="C:membrane"/>
    <property type="evidence" value="ECO:0007669"/>
    <property type="project" value="UniProtKB-SubCell"/>
</dbReference>
<dbReference type="InterPro" id="IPR002033">
    <property type="entry name" value="TatC"/>
</dbReference>
<dbReference type="EMBL" id="Z47547">
    <property type="protein sequence ID" value="CAA87594.2"/>
    <property type="molecule type" value="Genomic_DNA"/>
</dbReference>
<dbReference type="AlphaFoldDB" id="Q36327"/>
<evidence type="ECO:0000256" key="2">
    <source>
        <dbReference type="ARBA" id="ARBA00022692"/>
    </source>
</evidence>